<dbReference type="Gene3D" id="4.10.320.10">
    <property type="entry name" value="E3-binding domain"/>
    <property type="match status" value="1"/>
</dbReference>
<dbReference type="InterPro" id="IPR055370">
    <property type="entry name" value="Lsr2_DNA-bd"/>
</dbReference>
<dbReference type="GO" id="GO:0016746">
    <property type="term" value="F:acyltransferase activity"/>
    <property type="evidence" value="ECO:0007669"/>
    <property type="project" value="InterPro"/>
</dbReference>
<evidence type="ECO:0000259" key="3">
    <source>
        <dbReference type="Pfam" id="PF23359"/>
    </source>
</evidence>
<keyword evidence="2" id="KW-0175">Coiled coil</keyword>
<dbReference type="EMBL" id="BIFH01000050">
    <property type="protein sequence ID" value="GCE01571.1"/>
    <property type="molecule type" value="Genomic_DNA"/>
</dbReference>
<protein>
    <recommendedName>
        <fullName evidence="3">Lsr2 DNA-binding domain-containing protein</fullName>
    </recommendedName>
</protein>
<name>A0A401Z3Z6_9ACTN</name>
<dbReference type="RefSeq" id="WP_126643189.1">
    <property type="nucleotide sequence ID" value="NZ_BIFH01000050.1"/>
</dbReference>
<proteinExistence type="predicted"/>
<evidence type="ECO:0000256" key="2">
    <source>
        <dbReference type="SAM" id="Coils"/>
    </source>
</evidence>
<accession>A0A401Z3Z6</accession>
<organism evidence="4 5">
    <name type="scientific">Embleya hyalina</name>
    <dbReference type="NCBI Taxonomy" id="516124"/>
    <lineage>
        <taxon>Bacteria</taxon>
        <taxon>Bacillati</taxon>
        <taxon>Actinomycetota</taxon>
        <taxon>Actinomycetes</taxon>
        <taxon>Kitasatosporales</taxon>
        <taxon>Streptomycetaceae</taxon>
        <taxon>Embleya</taxon>
    </lineage>
</organism>
<evidence type="ECO:0000256" key="1">
    <source>
        <dbReference type="ARBA" id="ARBA00023125"/>
    </source>
</evidence>
<sequence>MTNHTTATAAEVIDLATRAVRESNAQPDPRPLLTWARGHESASVRALADRADAAIEAVAERRRREKDIVAAEQRVKEAEKELAAARRKLQANKSGKAAAQARLTEAAREEGRRARAWAVAHDIPVPDRGRVSTEIITKYRAATGGTP</sequence>
<dbReference type="Pfam" id="PF23359">
    <property type="entry name" value="Lsr2_DNA-bd"/>
    <property type="match status" value="1"/>
</dbReference>
<comment type="caution">
    <text evidence="4">The sequence shown here is derived from an EMBL/GenBank/DDBJ whole genome shotgun (WGS) entry which is preliminary data.</text>
</comment>
<dbReference type="GO" id="GO:0003677">
    <property type="term" value="F:DNA binding"/>
    <property type="evidence" value="ECO:0007669"/>
    <property type="project" value="UniProtKB-KW"/>
</dbReference>
<dbReference type="AlphaFoldDB" id="A0A401Z3Z6"/>
<gene>
    <name evidence="4" type="ORF">EHYA_09337</name>
</gene>
<reference evidence="4 5" key="1">
    <citation type="submission" date="2018-12" db="EMBL/GenBank/DDBJ databases">
        <title>Draft genome sequence of Embleya hyalina NBRC 13850T.</title>
        <authorList>
            <person name="Komaki H."/>
            <person name="Hosoyama A."/>
            <person name="Kimura A."/>
            <person name="Ichikawa N."/>
            <person name="Tamura T."/>
        </authorList>
    </citation>
    <scope>NUCLEOTIDE SEQUENCE [LARGE SCALE GENOMIC DNA]</scope>
    <source>
        <strain evidence="4 5">NBRC 13850</strain>
    </source>
</reference>
<feature type="domain" description="Lsr2 DNA-binding" evidence="3">
    <location>
        <begin position="107"/>
        <end position="142"/>
    </location>
</feature>
<keyword evidence="5" id="KW-1185">Reference proteome</keyword>
<feature type="coiled-coil region" evidence="2">
    <location>
        <begin position="61"/>
        <end position="95"/>
    </location>
</feature>
<evidence type="ECO:0000313" key="4">
    <source>
        <dbReference type="EMBL" id="GCE01571.1"/>
    </source>
</evidence>
<keyword evidence="1" id="KW-0238">DNA-binding</keyword>
<dbReference type="Proteomes" id="UP000286931">
    <property type="component" value="Unassembled WGS sequence"/>
</dbReference>
<evidence type="ECO:0000313" key="5">
    <source>
        <dbReference type="Proteomes" id="UP000286931"/>
    </source>
</evidence>
<dbReference type="InterPro" id="IPR036625">
    <property type="entry name" value="E3-bd_dom_sf"/>
</dbReference>